<dbReference type="WBParaSite" id="nRc.2.0.1.t15193-RA">
    <property type="protein sequence ID" value="nRc.2.0.1.t15193-RA"/>
    <property type="gene ID" value="nRc.2.0.1.g15193"/>
</dbReference>
<accession>A0A915IP22</accession>
<reference evidence="2" key="1">
    <citation type="submission" date="2022-11" db="UniProtKB">
        <authorList>
            <consortium name="WormBaseParasite"/>
        </authorList>
    </citation>
    <scope>IDENTIFICATION</scope>
</reference>
<evidence type="ECO:0000313" key="2">
    <source>
        <dbReference type="WBParaSite" id="nRc.2.0.1.t15193-RA"/>
    </source>
</evidence>
<name>A0A915IP22_ROMCU</name>
<keyword evidence="1" id="KW-1185">Reference proteome</keyword>
<proteinExistence type="predicted"/>
<sequence length="67" mass="8062">MQELILYYDQQTKENDLKRLYSSIPFLLESSCTVSSYLNDMCTEMIQFSTTKYEYLLTLQQCKDQRK</sequence>
<evidence type="ECO:0000313" key="1">
    <source>
        <dbReference type="Proteomes" id="UP000887565"/>
    </source>
</evidence>
<dbReference type="Proteomes" id="UP000887565">
    <property type="component" value="Unplaced"/>
</dbReference>
<organism evidence="1 2">
    <name type="scientific">Romanomermis culicivorax</name>
    <name type="common">Nematode worm</name>
    <dbReference type="NCBI Taxonomy" id="13658"/>
    <lineage>
        <taxon>Eukaryota</taxon>
        <taxon>Metazoa</taxon>
        <taxon>Ecdysozoa</taxon>
        <taxon>Nematoda</taxon>
        <taxon>Enoplea</taxon>
        <taxon>Dorylaimia</taxon>
        <taxon>Mermithida</taxon>
        <taxon>Mermithoidea</taxon>
        <taxon>Mermithidae</taxon>
        <taxon>Romanomermis</taxon>
    </lineage>
</organism>
<dbReference type="AlphaFoldDB" id="A0A915IP22"/>
<protein>
    <submittedName>
        <fullName evidence="2">Uncharacterized protein</fullName>
    </submittedName>
</protein>